<keyword evidence="19" id="KW-0830">Ubiquinone</keyword>
<dbReference type="InterPro" id="IPR036010">
    <property type="entry name" value="2Fe-2S_ferredoxin-like_sf"/>
</dbReference>
<evidence type="ECO:0000256" key="2">
    <source>
        <dbReference type="ARBA" id="ARBA00004370"/>
    </source>
</evidence>
<dbReference type="SUPFAM" id="SSF54292">
    <property type="entry name" value="2Fe-2S ferredoxin-like"/>
    <property type="match status" value="1"/>
</dbReference>
<dbReference type="PANTHER" id="PTHR43105:SF10">
    <property type="entry name" value="NADH-QUINONE OXIDOREDUCTASE SUBUNIT G"/>
    <property type="match status" value="1"/>
</dbReference>
<sequence>MSTVKIKVNGQEYEVEKGRPLLQTLLDLGISVPYFCYHPKLRIIGACRMCVVYNEKTGRLMTSCNVPVEEGMEISTQHPSVVENQRYLLQAFMSRHPLDCPICDKAGECDLQNLGALFGPQRQIIPISALEKERHQIDWESDFLEYYSNRCVVCYRCTRVCDEVVGARALYVEERGFHTNIVPAVRPMDTSSCEMCGLCVYVCPVGAIISKPFKYWTRSWLLKKDRTLCNVCPVGCEIQVEYGVGDWRSHRKVYRTKPTDDLDICAKSFFGYDVLNNNRLRQPEIYGKKETPGSVVHLLGSMLKTAGRETAIVLSAYLSNELLVMFKQLVERSGAFVTSTLTANFYPFLRGYGEYQPPQWEEVKRCQRFLLIGDDITSTVPVLSYYIKGEVYRIGPYSRDAKLRPKEITWEEAKTLDKEGIIVVNISRILDQEAVQLGRRVREIAQATGWKVLVISRESNFLGFYRVFGDNILSPVEAVLKGCEEGKIKNLWVVGEDLLDLYPASRFEALKAKLEHLVVFSPFEDGLSQYAHIRVPIGLYGELEGTFTTLMGERSGRSFLPDVFDVTEFLTGLLEELPSQKVLQPPLAEGVTSSTPSEIHLYRSNWITRRSENLGRLYEKNVALQMVERDLKGAGS</sequence>
<evidence type="ECO:0000256" key="6">
    <source>
        <dbReference type="ARBA" id="ARBA00022719"/>
    </source>
</evidence>
<dbReference type="Proteomes" id="UP000002043">
    <property type="component" value="Chromosome"/>
</dbReference>
<evidence type="ECO:0000259" key="18">
    <source>
        <dbReference type="PROSITE" id="PS51839"/>
    </source>
</evidence>
<feature type="domain" description="4Fe-4S ferredoxin-type" evidence="16">
    <location>
        <begin position="183"/>
        <end position="213"/>
    </location>
</feature>
<feature type="domain" description="2Fe-2S ferredoxin-type" evidence="15">
    <location>
        <begin position="2"/>
        <end position="80"/>
    </location>
</feature>
<dbReference type="PROSITE" id="PS00198">
    <property type="entry name" value="4FE4S_FER_1"/>
    <property type="match status" value="1"/>
</dbReference>
<dbReference type="CDD" id="cd00207">
    <property type="entry name" value="fer2"/>
    <property type="match status" value="1"/>
</dbReference>
<feature type="domain" description="4Fe-4S Mo/W bis-MGD-type" evidence="17">
    <location>
        <begin position="222"/>
        <end position="279"/>
    </location>
</feature>
<evidence type="ECO:0000256" key="11">
    <source>
        <dbReference type="ARBA" id="ARBA00023014"/>
    </source>
</evidence>
<evidence type="ECO:0000256" key="10">
    <source>
        <dbReference type="ARBA" id="ARBA00023004"/>
    </source>
</evidence>
<evidence type="ECO:0000256" key="13">
    <source>
        <dbReference type="ARBA" id="ARBA00023136"/>
    </source>
</evidence>
<evidence type="ECO:0000256" key="9">
    <source>
        <dbReference type="ARBA" id="ARBA00022967"/>
    </source>
</evidence>
<dbReference type="InterPro" id="IPR054351">
    <property type="entry name" value="NADH_UbQ_OxRdtase_ferredoxin"/>
</dbReference>
<dbReference type="EMBL" id="CP001931">
    <property type="protein sequence ID" value="ADC88665.1"/>
    <property type="molecule type" value="Genomic_DNA"/>
</dbReference>
<evidence type="ECO:0000256" key="7">
    <source>
        <dbReference type="ARBA" id="ARBA00022723"/>
    </source>
</evidence>
<dbReference type="PROSITE" id="PS51669">
    <property type="entry name" value="4FE4S_MOW_BIS_MGD"/>
    <property type="match status" value="1"/>
</dbReference>
<reference evidence="20" key="1">
    <citation type="journal article" date="2010" name="Stand. Genomic Sci.">
        <title>Complete genome sequence of Thermocrinis albus type strain (HI 11/12T).</title>
        <authorList>
            <person name="Wirth R."/>
            <person name="Sikorski J."/>
            <person name="Brambilla E."/>
            <person name="Misra M."/>
            <person name="Lapidus A."/>
            <person name="Copeland A."/>
            <person name="Nolan M."/>
            <person name="Lucas S."/>
            <person name="Chen F."/>
            <person name="Tice H."/>
            <person name="Cheng J.F."/>
            <person name="Han C."/>
            <person name="Detter J.C."/>
            <person name="Tapia R."/>
            <person name="Bruce D."/>
            <person name="Goodwin L."/>
            <person name="Pitluck S."/>
            <person name="Pati A."/>
            <person name="Anderson I."/>
            <person name="Ivanova N."/>
            <person name="Mavromatis K."/>
            <person name="Mikhailova N."/>
            <person name="Chen A."/>
            <person name="Palaniappan K."/>
            <person name="Bilek Y."/>
            <person name="Hader T."/>
            <person name="Land M."/>
            <person name="Hauser L."/>
            <person name="Chang Y.J."/>
            <person name="Jeffries C.D."/>
            <person name="Tindall B.J."/>
            <person name="Rohde M."/>
            <person name="Goker M."/>
            <person name="Bristow J."/>
            <person name="Eisen J.A."/>
            <person name="Markowitz V."/>
            <person name="Hugenholtz P."/>
            <person name="Kyrpides N.C."/>
            <person name="Klenk H.P."/>
        </authorList>
    </citation>
    <scope>NUCLEOTIDE SEQUENCE [LARGE SCALE GENOMIC DNA]</scope>
    <source>
        <strain evidence="20">DSM 14484 / JCM 11386 / HI 11/12</strain>
    </source>
</reference>
<evidence type="ECO:0000313" key="19">
    <source>
        <dbReference type="EMBL" id="ADC88665.1"/>
    </source>
</evidence>
<dbReference type="PROSITE" id="PS00641">
    <property type="entry name" value="COMPLEX1_75K_1"/>
    <property type="match status" value="1"/>
</dbReference>
<evidence type="ECO:0000259" key="16">
    <source>
        <dbReference type="PROSITE" id="PS51379"/>
    </source>
</evidence>
<evidence type="ECO:0000256" key="1">
    <source>
        <dbReference type="ARBA" id="ARBA00001966"/>
    </source>
</evidence>
<feature type="domain" description="4Fe-4S His(Cys)3-ligated-type" evidence="18">
    <location>
        <begin position="80"/>
        <end position="119"/>
    </location>
</feature>
<keyword evidence="11" id="KW-0411">Iron-sulfur</keyword>
<protein>
    <submittedName>
        <fullName evidence="19">NADH:ubiquinone oxidoreductase, subunit G, iron-sulphur binding protein</fullName>
    </submittedName>
</protein>
<dbReference type="SUPFAM" id="SSF54862">
    <property type="entry name" value="4Fe-4S ferredoxins"/>
    <property type="match status" value="1"/>
</dbReference>
<dbReference type="InterPro" id="IPR050123">
    <property type="entry name" value="Prok_molybdopt-oxidoreductase"/>
</dbReference>
<dbReference type="KEGG" id="tal:Thal_0027"/>
<dbReference type="SUPFAM" id="SSF53706">
    <property type="entry name" value="Formate dehydrogenase/DMSO reductase, domains 1-3"/>
    <property type="match status" value="1"/>
</dbReference>
<evidence type="ECO:0000256" key="3">
    <source>
        <dbReference type="ARBA" id="ARBA00005404"/>
    </source>
</evidence>
<dbReference type="Pfam" id="PF13510">
    <property type="entry name" value="Fer2_4"/>
    <property type="match status" value="1"/>
</dbReference>
<keyword evidence="7" id="KW-0479">Metal-binding</keyword>
<keyword evidence="8" id="KW-0677">Repeat</keyword>
<evidence type="ECO:0000256" key="14">
    <source>
        <dbReference type="ARBA" id="ARBA00034078"/>
    </source>
</evidence>
<dbReference type="GO" id="GO:0008137">
    <property type="term" value="F:NADH dehydrogenase (ubiquinone) activity"/>
    <property type="evidence" value="ECO:0007669"/>
    <property type="project" value="InterPro"/>
</dbReference>
<evidence type="ECO:0000313" key="20">
    <source>
        <dbReference type="Proteomes" id="UP000002043"/>
    </source>
</evidence>
<dbReference type="FunFam" id="3.10.20.740:FF:000004">
    <property type="entry name" value="NADH-quinone oxidoreductase"/>
    <property type="match status" value="1"/>
</dbReference>
<evidence type="ECO:0000256" key="4">
    <source>
        <dbReference type="ARBA" id="ARBA00022485"/>
    </source>
</evidence>
<dbReference type="Pfam" id="PF22117">
    <property type="entry name" value="Fer4_Nqo3"/>
    <property type="match status" value="1"/>
</dbReference>
<organism evidence="19 20">
    <name type="scientific">Thermocrinis albus (strain DSM 14484 / JCM 11386 / HI 11/12)</name>
    <dbReference type="NCBI Taxonomy" id="638303"/>
    <lineage>
        <taxon>Bacteria</taxon>
        <taxon>Pseudomonadati</taxon>
        <taxon>Aquificota</taxon>
        <taxon>Aquificia</taxon>
        <taxon>Aquificales</taxon>
        <taxon>Aquificaceae</taxon>
        <taxon>Thermocrinis</taxon>
    </lineage>
</organism>
<dbReference type="GO" id="GO:0042773">
    <property type="term" value="P:ATP synthesis coupled electron transport"/>
    <property type="evidence" value="ECO:0007669"/>
    <property type="project" value="InterPro"/>
</dbReference>
<keyword evidence="13" id="KW-0472">Membrane</keyword>
<comment type="cofactor">
    <cofactor evidence="14">
        <name>[2Fe-2S] cluster</name>
        <dbReference type="ChEBI" id="CHEBI:190135"/>
    </cofactor>
</comment>
<dbReference type="InterPro" id="IPR019574">
    <property type="entry name" value="NADH_UbQ_OxRdtase_Gsu_4Fe4S-bd"/>
</dbReference>
<keyword evidence="9" id="KW-1278">Translocase</keyword>
<dbReference type="GO" id="GO:0046872">
    <property type="term" value="F:metal ion binding"/>
    <property type="evidence" value="ECO:0007669"/>
    <property type="project" value="UniProtKB-KW"/>
</dbReference>
<comment type="similarity">
    <text evidence="3">Belongs to the complex I 75 kDa subunit family.</text>
</comment>
<dbReference type="GO" id="GO:0051539">
    <property type="term" value="F:4 iron, 4 sulfur cluster binding"/>
    <property type="evidence" value="ECO:0007669"/>
    <property type="project" value="UniProtKB-KW"/>
</dbReference>
<dbReference type="GO" id="GO:0003954">
    <property type="term" value="F:NADH dehydrogenase activity"/>
    <property type="evidence" value="ECO:0007669"/>
    <property type="project" value="TreeGrafter"/>
</dbReference>
<dbReference type="Gene3D" id="3.30.70.20">
    <property type="match status" value="1"/>
</dbReference>
<dbReference type="OrthoDB" id="9803192at2"/>
<keyword evidence="20" id="KW-1185">Reference proteome</keyword>
<dbReference type="GO" id="GO:0051537">
    <property type="term" value="F:2 iron, 2 sulfur cluster binding"/>
    <property type="evidence" value="ECO:0007669"/>
    <property type="project" value="UniProtKB-KW"/>
</dbReference>
<evidence type="ECO:0000256" key="12">
    <source>
        <dbReference type="ARBA" id="ARBA00023027"/>
    </source>
</evidence>
<keyword evidence="5" id="KW-0001">2Fe-2S</keyword>
<dbReference type="STRING" id="638303.Thal_0027"/>
<keyword evidence="10" id="KW-0408">Iron</keyword>
<dbReference type="PROSITE" id="PS51839">
    <property type="entry name" value="4FE4S_HC3"/>
    <property type="match status" value="1"/>
</dbReference>
<accession>D3SNC8</accession>
<dbReference type="PROSITE" id="PS51085">
    <property type="entry name" value="2FE2S_FER_2"/>
    <property type="match status" value="1"/>
</dbReference>
<gene>
    <name evidence="19" type="ordered locus">Thal_0027</name>
</gene>
<dbReference type="SMART" id="SM00929">
    <property type="entry name" value="NADH-G_4Fe-4S_3"/>
    <property type="match status" value="1"/>
</dbReference>
<dbReference type="InterPro" id="IPR017896">
    <property type="entry name" value="4Fe4S_Fe-S-bd"/>
</dbReference>
<keyword evidence="12" id="KW-0520">NAD</keyword>
<dbReference type="GO" id="GO:0048038">
    <property type="term" value="F:quinone binding"/>
    <property type="evidence" value="ECO:0007669"/>
    <property type="project" value="UniProtKB-KW"/>
</dbReference>
<dbReference type="InterPro" id="IPR001041">
    <property type="entry name" value="2Fe-2S_ferredoxin-type"/>
</dbReference>
<evidence type="ECO:0000256" key="8">
    <source>
        <dbReference type="ARBA" id="ARBA00022737"/>
    </source>
</evidence>
<evidence type="ECO:0000259" key="17">
    <source>
        <dbReference type="PROSITE" id="PS51669"/>
    </source>
</evidence>
<comment type="subcellular location">
    <subcellularLocation>
        <location evidence="2">Membrane</location>
    </subcellularLocation>
</comment>
<dbReference type="Gene3D" id="3.30.200.210">
    <property type="match status" value="1"/>
</dbReference>
<dbReference type="InterPro" id="IPR017900">
    <property type="entry name" value="4Fe4S_Fe_S_CS"/>
</dbReference>
<dbReference type="AlphaFoldDB" id="D3SNC8"/>
<dbReference type="eggNOG" id="COG1034">
    <property type="taxonomic scope" value="Bacteria"/>
</dbReference>
<evidence type="ECO:0000259" key="15">
    <source>
        <dbReference type="PROSITE" id="PS51085"/>
    </source>
</evidence>
<dbReference type="RefSeq" id="WP_012991072.1">
    <property type="nucleotide sequence ID" value="NC_013894.1"/>
</dbReference>
<dbReference type="PANTHER" id="PTHR43105">
    <property type="entry name" value="RESPIRATORY NITRATE REDUCTASE"/>
    <property type="match status" value="1"/>
</dbReference>
<proteinExistence type="inferred from homology"/>
<keyword evidence="6" id="KW-0874">Quinone</keyword>
<comment type="cofactor">
    <cofactor evidence="1">
        <name>[4Fe-4S] cluster</name>
        <dbReference type="ChEBI" id="CHEBI:49883"/>
    </cofactor>
</comment>
<dbReference type="InterPro" id="IPR006963">
    <property type="entry name" value="Mopterin_OxRdtase_4Fe-4S_dom"/>
</dbReference>
<dbReference type="GO" id="GO:0016020">
    <property type="term" value="C:membrane"/>
    <property type="evidence" value="ECO:0007669"/>
    <property type="project" value="UniProtKB-SubCell"/>
</dbReference>
<dbReference type="Gene3D" id="3.40.50.740">
    <property type="match status" value="1"/>
</dbReference>
<dbReference type="InterPro" id="IPR000283">
    <property type="entry name" value="NADH_UbQ_OxRdtase_75kDa_su_CS"/>
</dbReference>
<keyword evidence="4" id="KW-0004">4Fe-4S</keyword>
<dbReference type="FunFam" id="3.30.70.20:FF:000035">
    <property type="entry name" value="Iron hydrogenase 1"/>
    <property type="match status" value="1"/>
</dbReference>
<dbReference type="HOGENOM" id="CLU_000422_4_0_0"/>
<name>D3SNC8_THEAH</name>
<dbReference type="PROSITE" id="PS51379">
    <property type="entry name" value="4FE4S_FER_2"/>
    <property type="match status" value="1"/>
</dbReference>
<evidence type="ECO:0000256" key="5">
    <source>
        <dbReference type="ARBA" id="ARBA00022714"/>
    </source>
</evidence>
<dbReference type="Gene3D" id="3.10.20.740">
    <property type="match status" value="1"/>
</dbReference>
<dbReference type="Pfam" id="PF10588">
    <property type="entry name" value="NADH-G_4Fe-4S_3"/>
    <property type="match status" value="1"/>
</dbReference>